<evidence type="ECO:0008006" key="3">
    <source>
        <dbReference type="Google" id="ProtNLM"/>
    </source>
</evidence>
<protein>
    <recommendedName>
        <fullName evidence="3">DUF3445 domain-containing protein</fullName>
    </recommendedName>
</protein>
<dbReference type="Pfam" id="PF11927">
    <property type="entry name" value="HODM_asu-like"/>
    <property type="match status" value="1"/>
</dbReference>
<dbReference type="Proteomes" id="UP001156903">
    <property type="component" value="Unassembled WGS sequence"/>
</dbReference>
<keyword evidence="2" id="KW-1185">Reference proteome</keyword>
<organism evidence="1 2">
    <name type="scientific">Hydrogenophaga electricum</name>
    <dbReference type="NCBI Taxonomy" id="1230953"/>
    <lineage>
        <taxon>Bacteria</taxon>
        <taxon>Pseudomonadati</taxon>
        <taxon>Pseudomonadota</taxon>
        <taxon>Betaproteobacteria</taxon>
        <taxon>Burkholderiales</taxon>
        <taxon>Comamonadaceae</taxon>
        <taxon>Hydrogenophaga</taxon>
    </lineage>
</organism>
<comment type="caution">
    <text evidence="1">The sequence shown here is derived from an EMBL/GenBank/DDBJ whole genome shotgun (WGS) entry which is preliminary data.</text>
</comment>
<sequence length="289" mass="31004">MPAGVFTPAAGMPWTVQGPFRMRPGLSRLAAEGAPPGALFHRDALAPAYAAAKRTVLAHQPARAQVGEADPAVLAAIAEAYARETGVLLAPEADALARGLQEDFVILHDEPVPDGATGTLRTRFLSVCFPSNWVPQEKQGLDFLAIHAPVADNALLLAGARGIVDMAFRQAPMLRHVWLLTPGGELPQHPDTRQVRWEDALARAEAGSGRLIEQVFFRVERQTTLPLPALRRGVFFIRVMVCPLAQVLAVEPRRAEALRAALASMTDAVVAYRGMGAVHARLCAELATA</sequence>
<name>A0ABQ6CCW7_9BURK</name>
<gene>
    <name evidence="1" type="ORF">GCM10007935_40880</name>
</gene>
<dbReference type="InterPro" id="IPR021848">
    <property type="entry name" value="HODM_asu-like"/>
</dbReference>
<evidence type="ECO:0000313" key="2">
    <source>
        <dbReference type="Proteomes" id="UP001156903"/>
    </source>
</evidence>
<proteinExistence type="predicted"/>
<evidence type="ECO:0000313" key="1">
    <source>
        <dbReference type="EMBL" id="GLS16645.1"/>
    </source>
</evidence>
<reference evidence="2" key="1">
    <citation type="journal article" date="2019" name="Int. J. Syst. Evol. Microbiol.">
        <title>The Global Catalogue of Microorganisms (GCM) 10K type strain sequencing project: providing services to taxonomists for standard genome sequencing and annotation.</title>
        <authorList>
            <consortium name="The Broad Institute Genomics Platform"/>
            <consortium name="The Broad Institute Genome Sequencing Center for Infectious Disease"/>
            <person name="Wu L."/>
            <person name="Ma J."/>
        </authorList>
    </citation>
    <scope>NUCLEOTIDE SEQUENCE [LARGE SCALE GENOMIC DNA]</scope>
    <source>
        <strain evidence="2">NBRC 109341</strain>
    </source>
</reference>
<accession>A0ABQ6CCW7</accession>
<dbReference type="EMBL" id="BSPB01000070">
    <property type="protein sequence ID" value="GLS16645.1"/>
    <property type="molecule type" value="Genomic_DNA"/>
</dbReference>